<dbReference type="InterPro" id="IPR029058">
    <property type="entry name" value="AB_hydrolase_fold"/>
</dbReference>
<protein>
    <submittedName>
        <fullName evidence="1">Alpha/beta hydrolase</fullName>
    </submittedName>
</protein>
<keyword evidence="2" id="KW-1185">Reference proteome</keyword>
<dbReference type="AlphaFoldDB" id="A0A2S0KFW6"/>
<keyword evidence="1" id="KW-0378">Hydrolase</keyword>
<organism evidence="1 2">
    <name type="scientific">Gordonia iterans</name>
    <dbReference type="NCBI Taxonomy" id="1004901"/>
    <lineage>
        <taxon>Bacteria</taxon>
        <taxon>Bacillati</taxon>
        <taxon>Actinomycetota</taxon>
        <taxon>Actinomycetes</taxon>
        <taxon>Mycobacteriales</taxon>
        <taxon>Gordoniaceae</taxon>
        <taxon>Gordonia</taxon>
    </lineage>
</organism>
<proteinExistence type="predicted"/>
<name>A0A2S0KFW6_9ACTN</name>
<sequence length="237" mass="24553">MRTVIMMAGTGSDDDYLRRSFGPAVAAAGGALRALPPTARLIEDYTTALDDAAAQARADGQQIVVGGVSIGAVVAVRWVLDRRGADCAGVLAALPPWSGPAGDSLAALSARLTADAIERDGLEPTVAAMAASSPEWLAAELSRSWRALAARDLVGQLRTAARYPAPTPDQIAHLTVPMAVVGAPDDPLHPIAVARSWAEAAPRAALVESPLTEWGPREHRLGRACLSAWRSLTGDGG</sequence>
<dbReference type="EMBL" id="CP027433">
    <property type="protein sequence ID" value="AVM00521.1"/>
    <property type="molecule type" value="Genomic_DNA"/>
</dbReference>
<gene>
    <name evidence="1" type="ORF">C6V83_09770</name>
</gene>
<accession>A0A2S0KFW6</accession>
<evidence type="ECO:0000313" key="2">
    <source>
        <dbReference type="Proteomes" id="UP000239814"/>
    </source>
</evidence>
<evidence type="ECO:0000313" key="1">
    <source>
        <dbReference type="EMBL" id="AVM00521.1"/>
    </source>
</evidence>
<dbReference type="RefSeq" id="WP_105942249.1">
    <property type="nucleotide sequence ID" value="NZ_CP027433.1"/>
</dbReference>
<dbReference type="Proteomes" id="UP000239814">
    <property type="component" value="Chromosome"/>
</dbReference>
<dbReference type="SUPFAM" id="SSF53474">
    <property type="entry name" value="alpha/beta-Hydrolases"/>
    <property type="match status" value="1"/>
</dbReference>
<dbReference type="KEGG" id="git:C6V83_09770"/>
<dbReference type="Gene3D" id="3.40.50.1820">
    <property type="entry name" value="alpha/beta hydrolase"/>
    <property type="match status" value="1"/>
</dbReference>
<dbReference type="OrthoDB" id="4371333at2"/>
<reference evidence="1 2" key="1">
    <citation type="submission" date="2018-03" db="EMBL/GenBank/DDBJ databases">
        <title>Characteristics and genome of n-alkane degrading marine bacteria Gordonia iterans isolated from crude oil contaminated in Tae-an, South Korea.</title>
        <authorList>
            <person name="Lee S.-S."/>
            <person name="Kim H."/>
        </authorList>
    </citation>
    <scope>NUCLEOTIDE SEQUENCE [LARGE SCALE GENOMIC DNA]</scope>
    <source>
        <strain evidence="1 2">Co17</strain>
    </source>
</reference>
<dbReference type="GO" id="GO:0016787">
    <property type="term" value="F:hydrolase activity"/>
    <property type="evidence" value="ECO:0007669"/>
    <property type="project" value="UniProtKB-KW"/>
</dbReference>